<dbReference type="Pfam" id="PF00768">
    <property type="entry name" value="Peptidase_S11"/>
    <property type="match status" value="1"/>
</dbReference>
<evidence type="ECO:0000259" key="11">
    <source>
        <dbReference type="Pfam" id="PF00768"/>
    </source>
</evidence>
<feature type="chain" id="PRO_5026977084" evidence="10">
    <location>
        <begin position="28"/>
        <end position="385"/>
    </location>
</feature>
<dbReference type="EMBL" id="VUNC01000002">
    <property type="protein sequence ID" value="MST72064.1"/>
    <property type="molecule type" value="Genomic_DNA"/>
</dbReference>
<proteinExistence type="inferred from homology"/>
<evidence type="ECO:0000256" key="8">
    <source>
        <dbReference type="PIRSR" id="PIRSR618044-2"/>
    </source>
</evidence>
<feature type="domain" description="Peptidase S11 D-alanyl-D-alanine carboxypeptidase A N-terminal" evidence="11">
    <location>
        <begin position="32"/>
        <end position="256"/>
    </location>
</feature>
<keyword evidence="2 10" id="KW-0732">Signal</keyword>
<name>A0A6N7XM72_9ACTN</name>
<dbReference type="GO" id="GO:0009252">
    <property type="term" value="P:peptidoglycan biosynthetic process"/>
    <property type="evidence" value="ECO:0007669"/>
    <property type="project" value="UniProtKB-KW"/>
</dbReference>
<evidence type="ECO:0000256" key="6">
    <source>
        <dbReference type="ARBA" id="ARBA00023316"/>
    </source>
</evidence>
<feature type="signal peptide" evidence="10">
    <location>
        <begin position="1"/>
        <end position="27"/>
    </location>
</feature>
<gene>
    <name evidence="12" type="ORF">FYJ68_02920</name>
</gene>
<dbReference type="Gene3D" id="3.40.710.10">
    <property type="entry name" value="DD-peptidase/beta-lactamase superfamily"/>
    <property type="match status" value="1"/>
</dbReference>
<dbReference type="Proteomes" id="UP000469325">
    <property type="component" value="Unassembled WGS sequence"/>
</dbReference>
<evidence type="ECO:0000256" key="9">
    <source>
        <dbReference type="RuleBase" id="RU004016"/>
    </source>
</evidence>
<dbReference type="PRINTS" id="PR00725">
    <property type="entry name" value="DADACBPTASE1"/>
</dbReference>
<comment type="similarity">
    <text evidence="1 9">Belongs to the peptidase S11 family.</text>
</comment>
<keyword evidence="12" id="KW-0121">Carboxypeptidase</keyword>
<reference evidence="12 13" key="1">
    <citation type="submission" date="2019-08" db="EMBL/GenBank/DDBJ databases">
        <title>In-depth cultivation of the pig gut microbiome towards novel bacterial diversity and tailored functional studies.</title>
        <authorList>
            <person name="Wylensek D."/>
            <person name="Hitch T.C.A."/>
            <person name="Clavel T."/>
        </authorList>
    </citation>
    <scope>NUCLEOTIDE SEQUENCE [LARGE SCALE GENOMIC DNA]</scope>
    <source>
        <strain evidence="12 13">CA-Schmier-601-WT-1</strain>
    </source>
</reference>
<protein>
    <submittedName>
        <fullName evidence="12">D-alanyl-D-alanine carboxypeptidase</fullName>
    </submittedName>
</protein>
<keyword evidence="4" id="KW-0133">Cell shape</keyword>
<accession>A0A6N7XM72</accession>
<keyword evidence="6" id="KW-0961">Cell wall biogenesis/degradation</keyword>
<feature type="active site" description="Acyl-ester intermediate" evidence="7">
    <location>
        <position position="65"/>
    </location>
</feature>
<evidence type="ECO:0000256" key="7">
    <source>
        <dbReference type="PIRSR" id="PIRSR618044-1"/>
    </source>
</evidence>
<dbReference type="GO" id="GO:0008360">
    <property type="term" value="P:regulation of cell shape"/>
    <property type="evidence" value="ECO:0007669"/>
    <property type="project" value="UniProtKB-KW"/>
</dbReference>
<evidence type="ECO:0000313" key="12">
    <source>
        <dbReference type="EMBL" id="MST72064.1"/>
    </source>
</evidence>
<evidence type="ECO:0000313" key="13">
    <source>
        <dbReference type="Proteomes" id="UP000469325"/>
    </source>
</evidence>
<keyword evidence="3" id="KW-0378">Hydrolase</keyword>
<evidence type="ECO:0000256" key="10">
    <source>
        <dbReference type="SAM" id="SignalP"/>
    </source>
</evidence>
<comment type="caution">
    <text evidence="12">The sequence shown here is derived from an EMBL/GenBank/DDBJ whole genome shotgun (WGS) entry which is preliminary data.</text>
</comment>
<dbReference type="GO" id="GO:0009002">
    <property type="term" value="F:serine-type D-Ala-D-Ala carboxypeptidase activity"/>
    <property type="evidence" value="ECO:0007669"/>
    <property type="project" value="InterPro"/>
</dbReference>
<dbReference type="SUPFAM" id="SSF56601">
    <property type="entry name" value="beta-lactamase/transpeptidase-like"/>
    <property type="match status" value="1"/>
</dbReference>
<evidence type="ECO:0000256" key="3">
    <source>
        <dbReference type="ARBA" id="ARBA00022801"/>
    </source>
</evidence>
<sequence>MRRLAFALATLALSALALVCSPSLALAATGAAAPTLSEAQAYCVMDQGGNVLSESNAYAEMPMASITKIMTAIVALDSGKSMDDTCTITEEDFEAGAQLVGYTSTDTPSFYDLMMSMLVYSGNDAADNVAINVAGSVDAFVELMNKKAQELGLTHTHFANPSGLEADGHYSCAHDLAVLGRYALENYPFIAQAVMTRSYTVTAGGASVTLHSTDDLMDTYVGLCGIKTGKVEFGTSFLGSAKRWGVQLFTCVLGCSTNDGRFKDTETLMDWAFDTYLNHVSFVRRGQVIRVANCSTSFFGKLLVSSTANANGRSYPKADISYTTNLFNANNLVDPGGAYGMAEWTQDGRRVCSTTYVAGTRLYRIPAFNIFELPLFYTIPQGDAA</sequence>
<keyword evidence="12" id="KW-0645">Protease</keyword>
<dbReference type="InterPro" id="IPR018044">
    <property type="entry name" value="Peptidase_S11"/>
</dbReference>
<organism evidence="12 13">
    <name type="scientific">Olsenella porci</name>
    <dbReference type="NCBI Taxonomy" id="2652279"/>
    <lineage>
        <taxon>Bacteria</taxon>
        <taxon>Bacillati</taxon>
        <taxon>Actinomycetota</taxon>
        <taxon>Coriobacteriia</taxon>
        <taxon>Coriobacteriales</taxon>
        <taxon>Atopobiaceae</taxon>
        <taxon>Olsenella</taxon>
    </lineage>
</organism>
<evidence type="ECO:0000256" key="4">
    <source>
        <dbReference type="ARBA" id="ARBA00022960"/>
    </source>
</evidence>
<dbReference type="GO" id="GO:0006508">
    <property type="term" value="P:proteolysis"/>
    <property type="evidence" value="ECO:0007669"/>
    <property type="project" value="InterPro"/>
</dbReference>
<dbReference type="PANTHER" id="PTHR21581">
    <property type="entry name" value="D-ALANYL-D-ALANINE CARBOXYPEPTIDASE"/>
    <property type="match status" value="1"/>
</dbReference>
<evidence type="ECO:0000256" key="1">
    <source>
        <dbReference type="ARBA" id="ARBA00007164"/>
    </source>
</evidence>
<dbReference type="GO" id="GO:0071555">
    <property type="term" value="P:cell wall organization"/>
    <property type="evidence" value="ECO:0007669"/>
    <property type="project" value="UniProtKB-KW"/>
</dbReference>
<keyword evidence="13" id="KW-1185">Reference proteome</keyword>
<evidence type="ECO:0000256" key="2">
    <source>
        <dbReference type="ARBA" id="ARBA00022729"/>
    </source>
</evidence>
<keyword evidence="5" id="KW-0573">Peptidoglycan synthesis</keyword>
<evidence type="ECO:0000256" key="5">
    <source>
        <dbReference type="ARBA" id="ARBA00022984"/>
    </source>
</evidence>
<feature type="active site" description="Proton acceptor" evidence="7">
    <location>
        <position position="68"/>
    </location>
</feature>
<dbReference type="InterPro" id="IPR012338">
    <property type="entry name" value="Beta-lactam/transpept-like"/>
</dbReference>
<feature type="active site" evidence="7">
    <location>
        <position position="121"/>
    </location>
</feature>
<feature type="binding site" evidence="8">
    <location>
        <position position="227"/>
    </location>
    <ligand>
        <name>substrate</name>
    </ligand>
</feature>
<dbReference type="AlphaFoldDB" id="A0A6N7XM72"/>
<dbReference type="PANTHER" id="PTHR21581:SF6">
    <property type="entry name" value="TRAFFICKING PROTEIN PARTICLE COMPLEX SUBUNIT 12"/>
    <property type="match status" value="1"/>
</dbReference>
<dbReference type="InterPro" id="IPR001967">
    <property type="entry name" value="Peptidase_S11_N"/>
</dbReference>